<sequence>MSPCETPTRYPPGTSQLLLDSSHIVLIPTPTEDPNDPLNWSLLRKSINFLFVLALTIAIFTAITMQVVFWQQIIIDLDVTYDQLNAGVAANSAGLAAG</sequence>
<feature type="non-terminal residue" evidence="2">
    <location>
        <position position="98"/>
    </location>
</feature>
<dbReference type="AlphaFoldDB" id="A0A0B7K193"/>
<reference evidence="2" key="1">
    <citation type="submission" date="2015-01" db="EMBL/GenBank/DDBJ databases">
        <authorList>
            <person name="Durling Mikael"/>
        </authorList>
    </citation>
    <scope>NUCLEOTIDE SEQUENCE</scope>
</reference>
<evidence type="ECO:0008006" key="3">
    <source>
        <dbReference type="Google" id="ProtNLM"/>
    </source>
</evidence>
<keyword evidence="1" id="KW-0472">Membrane</keyword>
<name>A0A0B7K193_BIOOC</name>
<feature type="transmembrane region" description="Helical" evidence="1">
    <location>
        <begin position="49"/>
        <end position="70"/>
    </location>
</feature>
<evidence type="ECO:0000313" key="2">
    <source>
        <dbReference type="EMBL" id="CEO51158.1"/>
    </source>
</evidence>
<accession>A0A0B7K193</accession>
<organism evidence="2">
    <name type="scientific">Bionectria ochroleuca</name>
    <name type="common">Gliocladium roseum</name>
    <dbReference type="NCBI Taxonomy" id="29856"/>
    <lineage>
        <taxon>Eukaryota</taxon>
        <taxon>Fungi</taxon>
        <taxon>Dikarya</taxon>
        <taxon>Ascomycota</taxon>
        <taxon>Pezizomycotina</taxon>
        <taxon>Sordariomycetes</taxon>
        <taxon>Hypocreomycetidae</taxon>
        <taxon>Hypocreales</taxon>
        <taxon>Bionectriaceae</taxon>
        <taxon>Clonostachys</taxon>
    </lineage>
</organism>
<proteinExistence type="predicted"/>
<protein>
    <recommendedName>
        <fullName evidence="3">Major facilitator superfamily (MFS) profile domain-containing protein</fullName>
    </recommendedName>
</protein>
<keyword evidence="1" id="KW-1133">Transmembrane helix</keyword>
<evidence type="ECO:0000256" key="1">
    <source>
        <dbReference type="SAM" id="Phobius"/>
    </source>
</evidence>
<keyword evidence="1" id="KW-0812">Transmembrane</keyword>
<dbReference type="EMBL" id="CDPU01000022">
    <property type="protein sequence ID" value="CEO51158.1"/>
    <property type="molecule type" value="Genomic_DNA"/>
</dbReference>
<gene>
    <name evidence="2" type="ORF">BN869_000007216_1</name>
</gene>